<sequence length="344" mass="38069">MSLKVVILGAGGLVGTRLCLKIVQLQEMHINPRESLPLKKIVMFDAMELKTIPDSIKGDARVSVMIGDLCDKTIIAKAVEPDGCTRVTVIHLAAVLSGYAEENFDLGMKVNLHGTLNVMECMRGLVTELGQPQIYVYVSTDYVCCFNDYNKNHPVNEESFRLSPVSYGIQKSCIELLMCDYTRKGFLDGRVARLSAVIGRPGWSNSISYPYTGIFTQPLEGKDYVVPLPMDVPFPCSSLNNNINCLLFTASNLDGTKLGHNRVIQLPAKGWTLNDIWAATKEVASEKSVQLGKITNQTDGGDTTIKEINVCPYVDCGKAERLGYPMDVDLKDIIRDYINVYIKK</sequence>
<evidence type="ECO:0000256" key="2">
    <source>
        <dbReference type="ARBA" id="ARBA00023277"/>
    </source>
</evidence>
<keyword evidence="2" id="KW-0119">Carbohydrate metabolism</keyword>
<dbReference type="InterPro" id="IPR001509">
    <property type="entry name" value="Epimerase_deHydtase"/>
</dbReference>
<dbReference type="Gene3D" id="3.40.50.720">
    <property type="entry name" value="NAD(P)-binding Rossmann-like Domain"/>
    <property type="match status" value="1"/>
</dbReference>
<keyword evidence="1" id="KW-0521">NADP</keyword>
<dbReference type="Proteomes" id="UP000749559">
    <property type="component" value="Unassembled WGS sequence"/>
</dbReference>
<dbReference type="Gene3D" id="3.90.25.10">
    <property type="entry name" value="UDP-galactose 4-epimerase, domain 1"/>
    <property type="match status" value="1"/>
</dbReference>
<accession>A0A8J1UCJ6</accession>
<dbReference type="SUPFAM" id="SSF51735">
    <property type="entry name" value="NAD(P)-binding Rossmann-fold domains"/>
    <property type="match status" value="1"/>
</dbReference>
<proteinExistence type="predicted"/>
<dbReference type="PANTHER" id="PTHR43103:SF3">
    <property type="entry name" value="ADP-L-GLYCERO-D-MANNO-HEPTOSE-6-EPIMERASE"/>
    <property type="match status" value="1"/>
</dbReference>
<protein>
    <submittedName>
        <fullName evidence="3">Uncharacterized protein</fullName>
    </submittedName>
</protein>
<evidence type="ECO:0000256" key="1">
    <source>
        <dbReference type="ARBA" id="ARBA00022857"/>
    </source>
</evidence>
<dbReference type="Pfam" id="PF01370">
    <property type="entry name" value="Epimerase"/>
    <property type="match status" value="1"/>
</dbReference>
<evidence type="ECO:0000313" key="3">
    <source>
        <dbReference type="EMBL" id="CAH1773731.1"/>
    </source>
</evidence>
<dbReference type="OrthoDB" id="16464at2759"/>
<reference evidence="3" key="1">
    <citation type="submission" date="2022-03" db="EMBL/GenBank/DDBJ databases">
        <authorList>
            <person name="Martin C."/>
        </authorList>
    </citation>
    <scope>NUCLEOTIDE SEQUENCE</scope>
</reference>
<organism evidence="3 4">
    <name type="scientific">Owenia fusiformis</name>
    <name type="common">Polychaete worm</name>
    <dbReference type="NCBI Taxonomy" id="6347"/>
    <lineage>
        <taxon>Eukaryota</taxon>
        <taxon>Metazoa</taxon>
        <taxon>Spiralia</taxon>
        <taxon>Lophotrochozoa</taxon>
        <taxon>Annelida</taxon>
        <taxon>Polychaeta</taxon>
        <taxon>Sedentaria</taxon>
        <taxon>Canalipalpata</taxon>
        <taxon>Sabellida</taxon>
        <taxon>Oweniida</taxon>
        <taxon>Oweniidae</taxon>
        <taxon>Owenia</taxon>
    </lineage>
</organism>
<comment type="caution">
    <text evidence="3">The sequence shown here is derived from an EMBL/GenBank/DDBJ whole genome shotgun (WGS) entry which is preliminary data.</text>
</comment>
<dbReference type="AlphaFoldDB" id="A0A8J1UCJ6"/>
<dbReference type="InterPro" id="IPR036291">
    <property type="entry name" value="NAD(P)-bd_dom_sf"/>
</dbReference>
<evidence type="ECO:0000313" key="4">
    <source>
        <dbReference type="Proteomes" id="UP000749559"/>
    </source>
</evidence>
<name>A0A8J1UCJ6_OWEFU</name>
<gene>
    <name evidence="3" type="ORF">OFUS_LOCUS1291</name>
</gene>
<keyword evidence="4" id="KW-1185">Reference proteome</keyword>
<dbReference type="EMBL" id="CAIIXF020000001">
    <property type="protein sequence ID" value="CAH1773731.1"/>
    <property type="molecule type" value="Genomic_DNA"/>
</dbReference>
<dbReference type="PANTHER" id="PTHR43103">
    <property type="entry name" value="NUCLEOSIDE-DIPHOSPHATE-SUGAR EPIMERASE"/>
    <property type="match status" value="1"/>
</dbReference>